<reference evidence="1" key="1">
    <citation type="submission" date="2018-08" db="EMBL/GenBank/DDBJ databases">
        <authorList>
            <person name="Rossello M."/>
        </authorList>
    </citation>
    <scope>NUCLEOTIDE SEQUENCE [LARGE SCALE GENOMIC DNA]</scope>
    <source>
        <strain evidence="1">cv. Chinese Spring</strain>
    </source>
</reference>
<dbReference type="AlphaFoldDB" id="A0A3B6HPN8"/>
<evidence type="ECO:0000313" key="2">
    <source>
        <dbReference type="Proteomes" id="UP000019116"/>
    </source>
</evidence>
<name>A0A3B6HPN8_WHEAT</name>
<organism evidence="1">
    <name type="scientific">Triticum aestivum</name>
    <name type="common">Wheat</name>
    <dbReference type="NCBI Taxonomy" id="4565"/>
    <lineage>
        <taxon>Eukaryota</taxon>
        <taxon>Viridiplantae</taxon>
        <taxon>Streptophyta</taxon>
        <taxon>Embryophyta</taxon>
        <taxon>Tracheophyta</taxon>
        <taxon>Spermatophyta</taxon>
        <taxon>Magnoliopsida</taxon>
        <taxon>Liliopsida</taxon>
        <taxon>Poales</taxon>
        <taxon>Poaceae</taxon>
        <taxon>BOP clade</taxon>
        <taxon>Pooideae</taxon>
        <taxon>Triticodae</taxon>
        <taxon>Triticeae</taxon>
        <taxon>Triticinae</taxon>
        <taxon>Triticum</taxon>
    </lineage>
</organism>
<dbReference type="EnsemblPlants" id="TraesCS4A02G089300.1">
    <property type="protein sequence ID" value="TraesCS4A02G089300.1.cds1"/>
    <property type="gene ID" value="TraesCS4A02G089300"/>
</dbReference>
<reference evidence="1" key="2">
    <citation type="submission" date="2018-10" db="UniProtKB">
        <authorList>
            <consortium name="EnsemblPlants"/>
        </authorList>
    </citation>
    <scope>IDENTIFICATION</scope>
</reference>
<dbReference type="Gramene" id="TraesCS4A02G089300.1">
    <property type="protein sequence ID" value="TraesCS4A02G089300.1.cds1"/>
    <property type="gene ID" value="TraesCS4A02G089300"/>
</dbReference>
<accession>A0A3B6HPN8</accession>
<evidence type="ECO:0000313" key="1">
    <source>
        <dbReference type="EnsemblPlants" id="TraesCS4A02G089300.1.cds1"/>
    </source>
</evidence>
<proteinExistence type="predicted"/>
<sequence>MSREGCGHGLPVAQAWPTRRGGRQLAVEPWRSAQVCNRSGSHGWRRFRCMRRCGRRRRLSARRKSCASPRRRRWTPVKRASPDAFEAVHTEYELAYTIYRFACEFYLGVKP</sequence>
<protein>
    <submittedName>
        <fullName evidence="1">Uncharacterized protein</fullName>
    </submittedName>
</protein>
<dbReference type="Gramene" id="TraesCS4A03G0183300.1">
    <property type="protein sequence ID" value="TraesCS4A03G0183300.1.CDS1"/>
    <property type="gene ID" value="TraesCS4A03G0183300"/>
</dbReference>
<keyword evidence="2" id="KW-1185">Reference proteome</keyword>
<dbReference type="Proteomes" id="UP000019116">
    <property type="component" value="Chromosome 4A"/>
</dbReference>